<reference evidence="1 2" key="1">
    <citation type="submission" date="2024-09" db="EMBL/GenBank/DDBJ databases">
        <authorList>
            <person name="Sun Q."/>
            <person name="Mori K."/>
        </authorList>
    </citation>
    <scope>NUCLEOTIDE SEQUENCE [LARGE SCALE GENOMIC DNA]</scope>
    <source>
        <strain evidence="1 2">CCM 3426</strain>
    </source>
</reference>
<gene>
    <name evidence="1" type="ORF">ACFFV7_09130</name>
</gene>
<evidence type="ECO:0000313" key="1">
    <source>
        <dbReference type="EMBL" id="MFB9201350.1"/>
    </source>
</evidence>
<dbReference type="Proteomes" id="UP001589647">
    <property type="component" value="Unassembled WGS sequence"/>
</dbReference>
<accession>A0ABV5IBL4</accession>
<comment type="caution">
    <text evidence="1">The sequence shown here is derived from an EMBL/GenBank/DDBJ whole genome shotgun (WGS) entry which is preliminary data.</text>
</comment>
<dbReference type="RefSeq" id="WP_189650073.1">
    <property type="nucleotide sequence ID" value="NZ_BMRC01000012.1"/>
</dbReference>
<dbReference type="EMBL" id="JBHMEI010000004">
    <property type="protein sequence ID" value="MFB9201350.1"/>
    <property type="molecule type" value="Genomic_DNA"/>
</dbReference>
<name>A0ABV5IBL4_9ACTN</name>
<protein>
    <recommendedName>
        <fullName evidence="3">Antitoxin</fullName>
    </recommendedName>
</protein>
<organism evidence="1 2">
    <name type="scientific">Nonomuraea spiralis</name>
    <dbReference type="NCBI Taxonomy" id="46182"/>
    <lineage>
        <taxon>Bacteria</taxon>
        <taxon>Bacillati</taxon>
        <taxon>Actinomycetota</taxon>
        <taxon>Actinomycetes</taxon>
        <taxon>Streptosporangiales</taxon>
        <taxon>Streptosporangiaceae</taxon>
        <taxon>Nonomuraea</taxon>
    </lineage>
</organism>
<evidence type="ECO:0008006" key="3">
    <source>
        <dbReference type="Google" id="ProtNLM"/>
    </source>
</evidence>
<proteinExistence type="predicted"/>
<sequence>MRKRTLRIPATAAALQEAVEQAAAGEVVLLEDSGRLVAAVVPFEVAAAGVDALHEAGDAADRLRGQRLIAELGAGMETTRLGDLRRELAS</sequence>
<keyword evidence="2" id="KW-1185">Reference proteome</keyword>
<evidence type="ECO:0000313" key="2">
    <source>
        <dbReference type="Proteomes" id="UP001589647"/>
    </source>
</evidence>